<dbReference type="SUPFAM" id="SSF48452">
    <property type="entry name" value="TPR-like"/>
    <property type="match status" value="2"/>
</dbReference>
<dbReference type="Gene3D" id="1.25.40.10">
    <property type="entry name" value="Tetratricopeptide repeat domain"/>
    <property type="match status" value="4"/>
</dbReference>
<evidence type="ECO:0000313" key="4">
    <source>
        <dbReference type="EMBL" id="MFD0932295.1"/>
    </source>
</evidence>
<dbReference type="PROSITE" id="PS50293">
    <property type="entry name" value="TPR_REGION"/>
    <property type="match status" value="1"/>
</dbReference>
<name>A0ABW3GR72_9FLAO</name>
<dbReference type="InterPro" id="IPR011990">
    <property type="entry name" value="TPR-like_helical_dom_sf"/>
</dbReference>
<sequence>MKKSILAIALLGITSLGFSQRGEIRDAEDAIEDKNFELALTELNKAKPQLEDEKDKWLIRYHLAKAKTHGNMASSQSGDEMMKNINTSLESIDEVLELESDNEEALNYQAQLRQNMVQTAIDGQNEGDFNTAQDLLYKTYQMNNNDTVMLYYAASAAVNGKIYDKALDYYGELLDLGFDGSTTQYVAKNKETGEVEIFESKNMRDIAVKTDEFVEPSVQRTPRLTGEIAKNVSLIYIQQDKPEEALVAIKRAKEENPDDISVMQAEADLYYRIGKIDKYNEVMKEVVLKDPENPSLYYNLGVASEQLGDKDSAKDYYKKAIELDPEMVNAYINLAALTLSEERTIVEEMNKLGNSRADNKKYQELNEKKKQYYIEALPYLEKANELDPDNMDAMQTRLNIYYQLGKDEQAKELQEKINSMRE</sequence>
<comment type="caution">
    <text evidence="4">The sequence shown here is derived from an EMBL/GenBank/DDBJ whole genome shotgun (WGS) entry which is preliminary data.</text>
</comment>
<dbReference type="Pfam" id="PF13181">
    <property type="entry name" value="TPR_8"/>
    <property type="match status" value="1"/>
</dbReference>
<proteinExistence type="predicted"/>
<protein>
    <submittedName>
        <fullName evidence="4">Tetratricopeptide repeat protein</fullName>
    </submittedName>
</protein>
<evidence type="ECO:0000256" key="1">
    <source>
        <dbReference type="ARBA" id="ARBA00022737"/>
    </source>
</evidence>
<keyword evidence="5" id="KW-1185">Reference proteome</keyword>
<dbReference type="SMART" id="SM00028">
    <property type="entry name" value="TPR"/>
    <property type="match status" value="3"/>
</dbReference>
<dbReference type="InterPro" id="IPR019734">
    <property type="entry name" value="TPR_rpt"/>
</dbReference>
<dbReference type="PANTHER" id="PTHR45586">
    <property type="entry name" value="TPR REPEAT-CONTAINING PROTEIN PA4667"/>
    <property type="match status" value="1"/>
</dbReference>
<evidence type="ECO:0000313" key="5">
    <source>
        <dbReference type="Proteomes" id="UP001597049"/>
    </source>
</evidence>
<reference evidence="5" key="1">
    <citation type="journal article" date="2019" name="Int. J. Syst. Evol. Microbiol.">
        <title>The Global Catalogue of Microorganisms (GCM) 10K type strain sequencing project: providing services to taxonomists for standard genome sequencing and annotation.</title>
        <authorList>
            <consortium name="The Broad Institute Genomics Platform"/>
            <consortium name="The Broad Institute Genome Sequencing Center for Infectious Disease"/>
            <person name="Wu L."/>
            <person name="Ma J."/>
        </authorList>
    </citation>
    <scope>NUCLEOTIDE SEQUENCE [LARGE SCALE GENOMIC DNA]</scope>
    <source>
        <strain evidence="5">CCUG 56752</strain>
    </source>
</reference>
<accession>A0ABW3GR72</accession>
<organism evidence="4 5">
    <name type="scientific">Psychroflexus salinarum</name>
    <dbReference type="NCBI Taxonomy" id="546024"/>
    <lineage>
        <taxon>Bacteria</taxon>
        <taxon>Pseudomonadati</taxon>
        <taxon>Bacteroidota</taxon>
        <taxon>Flavobacteriia</taxon>
        <taxon>Flavobacteriales</taxon>
        <taxon>Flavobacteriaceae</taxon>
        <taxon>Psychroflexus</taxon>
    </lineage>
</organism>
<dbReference type="InterPro" id="IPR051012">
    <property type="entry name" value="CellSynth/LPSAsmb/PSIAsmb"/>
</dbReference>
<dbReference type="EMBL" id="JBHTIV010000006">
    <property type="protein sequence ID" value="MFD0932295.1"/>
    <property type="molecule type" value="Genomic_DNA"/>
</dbReference>
<keyword evidence="2 3" id="KW-0802">TPR repeat</keyword>
<feature type="repeat" description="TPR" evidence="3">
    <location>
        <begin position="294"/>
        <end position="327"/>
    </location>
</feature>
<dbReference type="RefSeq" id="WP_379657619.1">
    <property type="nucleotide sequence ID" value="NZ_JBHTIV010000006.1"/>
</dbReference>
<keyword evidence="1" id="KW-0677">Repeat</keyword>
<gene>
    <name evidence="4" type="ORF">ACFQ0R_06715</name>
</gene>
<evidence type="ECO:0000256" key="2">
    <source>
        <dbReference type="ARBA" id="ARBA00022803"/>
    </source>
</evidence>
<dbReference type="PANTHER" id="PTHR45586:SF1">
    <property type="entry name" value="LIPOPOLYSACCHARIDE ASSEMBLY PROTEIN B"/>
    <property type="match status" value="1"/>
</dbReference>
<dbReference type="PROSITE" id="PS50005">
    <property type="entry name" value="TPR"/>
    <property type="match status" value="1"/>
</dbReference>
<evidence type="ECO:0000256" key="3">
    <source>
        <dbReference type="PROSITE-ProRule" id="PRU00339"/>
    </source>
</evidence>
<dbReference type="Proteomes" id="UP001597049">
    <property type="component" value="Unassembled WGS sequence"/>
</dbReference>